<dbReference type="SUPFAM" id="SSF52540">
    <property type="entry name" value="P-loop containing nucleoside triphosphate hydrolases"/>
    <property type="match status" value="1"/>
</dbReference>
<evidence type="ECO:0000259" key="4">
    <source>
        <dbReference type="PROSITE" id="PS50893"/>
    </source>
</evidence>
<dbReference type="AlphaFoldDB" id="A0AA34RDW2"/>
<dbReference type="RefSeq" id="WP_013712977.1">
    <property type="nucleotide sequence ID" value="NC_015408.1"/>
</dbReference>
<keyword evidence="6" id="KW-1185">Reference proteome</keyword>
<dbReference type="InterPro" id="IPR027417">
    <property type="entry name" value="P-loop_NTPase"/>
</dbReference>
<dbReference type="GO" id="GO:0055085">
    <property type="term" value="P:transmembrane transport"/>
    <property type="evidence" value="ECO:0007669"/>
    <property type="project" value="UniProtKB-ARBA"/>
</dbReference>
<dbReference type="InterPro" id="IPR050319">
    <property type="entry name" value="ABC_transp_ATP-bind"/>
</dbReference>
<keyword evidence="3 5" id="KW-0067">ATP-binding</keyword>
<dbReference type="KEGG" id="cpm:G5S_0978"/>
<dbReference type="Gene3D" id="3.40.50.300">
    <property type="entry name" value="P-loop containing nucleotide triphosphate hydrolases"/>
    <property type="match status" value="1"/>
</dbReference>
<keyword evidence="2" id="KW-0547">Nucleotide-binding</keyword>
<dbReference type="GeneID" id="99718927"/>
<dbReference type="EMBL" id="CP002608">
    <property type="protein sequence ID" value="AEB41899.1"/>
    <property type="molecule type" value="Genomic_DNA"/>
</dbReference>
<dbReference type="InterPro" id="IPR003593">
    <property type="entry name" value="AAA+_ATPase"/>
</dbReference>
<dbReference type="SMART" id="SM00382">
    <property type="entry name" value="AAA"/>
    <property type="match status" value="1"/>
</dbReference>
<protein>
    <submittedName>
        <fullName evidence="5">Peptide ABC transporter, ATP-binding protein</fullName>
    </submittedName>
</protein>
<dbReference type="PROSITE" id="PS50893">
    <property type="entry name" value="ABC_TRANSPORTER_2"/>
    <property type="match status" value="1"/>
</dbReference>
<keyword evidence="1" id="KW-0813">Transport</keyword>
<dbReference type="CDD" id="cd03257">
    <property type="entry name" value="ABC_NikE_OppD_transporters"/>
    <property type="match status" value="1"/>
</dbReference>
<name>A0AA34RDW2_CHLPE</name>
<evidence type="ECO:0000256" key="2">
    <source>
        <dbReference type="ARBA" id="ARBA00022741"/>
    </source>
</evidence>
<evidence type="ECO:0000256" key="1">
    <source>
        <dbReference type="ARBA" id="ARBA00022448"/>
    </source>
</evidence>
<reference evidence="5 6" key="1">
    <citation type="journal article" date="2011" name="J. Bacteriol.">
        <title>Genome sequence of the obligate intracellular animal pathogen Chlamydia pecorum E58.</title>
        <authorList>
            <person name="Mojica S."/>
            <person name="Huot Creasy H."/>
            <person name="Daugherty S."/>
            <person name="Read T.D."/>
            <person name="Kim T."/>
            <person name="Kaltenboeck B."/>
            <person name="Bavoil P."/>
            <person name="Myers G.S."/>
        </authorList>
    </citation>
    <scope>NUCLEOTIDE SEQUENCE [LARGE SCALE GENOMIC DNA]</scope>
    <source>
        <strain evidence="5 6">E58</strain>
    </source>
</reference>
<dbReference type="GO" id="GO:0016887">
    <property type="term" value="F:ATP hydrolysis activity"/>
    <property type="evidence" value="ECO:0007669"/>
    <property type="project" value="InterPro"/>
</dbReference>
<gene>
    <name evidence="5" type="ordered locus">G5S_0978</name>
</gene>
<dbReference type="Pfam" id="PF00005">
    <property type="entry name" value="ABC_tran"/>
    <property type="match status" value="1"/>
</dbReference>
<dbReference type="PANTHER" id="PTHR43776">
    <property type="entry name" value="TRANSPORT ATP-BINDING PROTEIN"/>
    <property type="match status" value="1"/>
</dbReference>
<feature type="domain" description="ABC transporter" evidence="4">
    <location>
        <begin position="5"/>
        <end position="236"/>
    </location>
</feature>
<sequence>MSHLISIRNLSLSIHNHRILKNIHLTLTQGECLTIVGASGSGKSTLALAILGLLKPSEGSITLHLDPSIPKARAMQMIWQDVNSSLNPTSSIKNLIAEPLKILNTYSRSQQHQEILRALKLVNLPSSILELKPHKLSGGQKQRVAIAKAIVCRPELLICDEPLSSLDTLNQALILELFGKIQREYKNTLLFITHDMSAAYGIADTIIVMDQGRIVEHAKKEQIFCAPTHEKTQELLQAIPLFSLAPQKTESSSSLPPKEEQVLV</sequence>
<dbReference type="InterPro" id="IPR003439">
    <property type="entry name" value="ABC_transporter-like_ATP-bd"/>
</dbReference>
<dbReference type="InterPro" id="IPR017871">
    <property type="entry name" value="ABC_transporter-like_CS"/>
</dbReference>
<organism evidence="5 6">
    <name type="scientific">Chlamydia pecorum (strain ATCC VR-628 / DSM 29919 / E58)</name>
    <name type="common">Chlamydophila pecorum</name>
    <dbReference type="NCBI Taxonomy" id="331635"/>
    <lineage>
        <taxon>Bacteria</taxon>
        <taxon>Pseudomonadati</taxon>
        <taxon>Chlamydiota</taxon>
        <taxon>Chlamydiia</taxon>
        <taxon>Chlamydiales</taxon>
        <taxon>Chlamydiaceae</taxon>
        <taxon>Chlamydia/Chlamydophila group</taxon>
        <taxon>Chlamydia</taxon>
    </lineage>
</organism>
<evidence type="ECO:0000313" key="5">
    <source>
        <dbReference type="EMBL" id="AEB41899.1"/>
    </source>
</evidence>
<evidence type="ECO:0000256" key="3">
    <source>
        <dbReference type="ARBA" id="ARBA00022840"/>
    </source>
</evidence>
<dbReference type="PANTHER" id="PTHR43776:SF8">
    <property type="entry name" value="ABC TRANSPORTER, ATP-BINDING PROTEIN"/>
    <property type="match status" value="1"/>
</dbReference>
<dbReference type="PROSITE" id="PS00211">
    <property type="entry name" value="ABC_TRANSPORTER_1"/>
    <property type="match status" value="1"/>
</dbReference>
<dbReference type="GO" id="GO:0005524">
    <property type="term" value="F:ATP binding"/>
    <property type="evidence" value="ECO:0007669"/>
    <property type="project" value="UniProtKB-KW"/>
</dbReference>
<proteinExistence type="predicted"/>
<dbReference type="Proteomes" id="UP000008305">
    <property type="component" value="Chromosome"/>
</dbReference>
<evidence type="ECO:0000313" key="6">
    <source>
        <dbReference type="Proteomes" id="UP000008305"/>
    </source>
</evidence>
<accession>A0AA34RDW2</accession>